<protein>
    <submittedName>
        <fullName evidence="1">Uncharacterized protein</fullName>
    </submittedName>
</protein>
<dbReference type="Pfam" id="PF16093">
    <property type="entry name" value="PAC4"/>
    <property type="match status" value="1"/>
</dbReference>
<comment type="caution">
    <text evidence="1">The sequence shown here is derived from an EMBL/GenBank/DDBJ whole genome shotgun (WGS) entry which is preliminary data.</text>
</comment>
<accession>A0A8K0SN90</accession>
<evidence type="ECO:0000313" key="1">
    <source>
        <dbReference type="EMBL" id="KAH7309475.1"/>
    </source>
</evidence>
<dbReference type="InterPro" id="IPR032157">
    <property type="entry name" value="PAC4"/>
</dbReference>
<name>A0A8K0SN90_9HYPO</name>
<keyword evidence="2" id="KW-1185">Reference proteome</keyword>
<gene>
    <name evidence="1" type="ORF">B0I35DRAFT_81856</name>
</gene>
<dbReference type="EMBL" id="JAGPNK010000013">
    <property type="protein sequence ID" value="KAH7309475.1"/>
    <property type="molecule type" value="Genomic_DNA"/>
</dbReference>
<dbReference type="OrthoDB" id="5407417at2759"/>
<dbReference type="AlphaFoldDB" id="A0A8K0SN90"/>
<dbReference type="Proteomes" id="UP000813444">
    <property type="component" value="Unassembled WGS sequence"/>
</dbReference>
<reference evidence="1" key="1">
    <citation type="journal article" date="2021" name="Nat. Commun.">
        <title>Genetic determinants of endophytism in the Arabidopsis root mycobiome.</title>
        <authorList>
            <person name="Mesny F."/>
            <person name="Miyauchi S."/>
            <person name="Thiergart T."/>
            <person name="Pickel B."/>
            <person name="Atanasova L."/>
            <person name="Karlsson M."/>
            <person name="Huettel B."/>
            <person name="Barry K.W."/>
            <person name="Haridas S."/>
            <person name="Chen C."/>
            <person name="Bauer D."/>
            <person name="Andreopoulos W."/>
            <person name="Pangilinan J."/>
            <person name="LaButti K."/>
            <person name="Riley R."/>
            <person name="Lipzen A."/>
            <person name="Clum A."/>
            <person name="Drula E."/>
            <person name="Henrissat B."/>
            <person name="Kohler A."/>
            <person name="Grigoriev I.V."/>
            <person name="Martin F.M."/>
            <person name="Hacquard S."/>
        </authorList>
    </citation>
    <scope>NUCLEOTIDE SEQUENCE</scope>
    <source>
        <strain evidence="1">MPI-CAGE-CH-0235</strain>
    </source>
</reference>
<dbReference type="GO" id="GO:0043248">
    <property type="term" value="P:proteasome assembly"/>
    <property type="evidence" value="ECO:0007669"/>
    <property type="project" value="InterPro"/>
</dbReference>
<organism evidence="1 2">
    <name type="scientific">Stachybotrys elegans</name>
    <dbReference type="NCBI Taxonomy" id="80388"/>
    <lineage>
        <taxon>Eukaryota</taxon>
        <taxon>Fungi</taxon>
        <taxon>Dikarya</taxon>
        <taxon>Ascomycota</taxon>
        <taxon>Pezizomycotina</taxon>
        <taxon>Sordariomycetes</taxon>
        <taxon>Hypocreomycetidae</taxon>
        <taxon>Hypocreales</taxon>
        <taxon>Stachybotryaceae</taxon>
        <taxon>Stachybotrys</taxon>
    </lineage>
</organism>
<sequence length="141" mass="15386">MASEGTVSQFSIPLPRSLDTRIYLRLSTHAKAIMLSLTTATQDDAGTARPMGSFVYALPDRFNAQQPLATTLFSMESTVEFTTRLARLLARKTQLPVYVSNSMSLESAGMGGTVEEEMEAFKSIVEVSLDRLRNSGTIASE</sequence>
<proteinExistence type="predicted"/>
<evidence type="ECO:0000313" key="2">
    <source>
        <dbReference type="Proteomes" id="UP000813444"/>
    </source>
</evidence>
<dbReference type="Gene3D" id="3.30.230.100">
    <property type="match status" value="1"/>
</dbReference>